<dbReference type="SMART" id="SM00091">
    <property type="entry name" value="PAS"/>
    <property type="match status" value="1"/>
</dbReference>
<dbReference type="AlphaFoldDB" id="A0AAF3ET79"/>
<dbReference type="SUPFAM" id="SSF55785">
    <property type="entry name" value="PYP-like sensor domain (PAS domain)"/>
    <property type="match status" value="2"/>
</dbReference>
<dbReference type="InterPro" id="IPR036638">
    <property type="entry name" value="HLH_DNA-bd_sf"/>
</dbReference>
<keyword evidence="3" id="KW-0238">DNA-binding</keyword>
<protein>
    <submittedName>
        <fullName evidence="10">Aryl hydrocarbon receptor</fullName>
    </submittedName>
</protein>
<evidence type="ECO:0000259" key="8">
    <source>
        <dbReference type="PROSITE" id="PS50888"/>
    </source>
</evidence>
<keyword evidence="9" id="KW-1185">Reference proteome</keyword>
<dbReference type="Proteomes" id="UP000887575">
    <property type="component" value="Unassembled WGS sequence"/>
</dbReference>
<feature type="compositionally biased region" description="Polar residues" evidence="6">
    <location>
        <begin position="446"/>
        <end position="463"/>
    </location>
</feature>
<accession>A0AAF3ET79</accession>
<dbReference type="SUPFAM" id="SSF47459">
    <property type="entry name" value="HLH, helix-loop-helix DNA-binding domain"/>
    <property type="match status" value="1"/>
</dbReference>
<comment type="subcellular location">
    <subcellularLocation>
        <location evidence="1">Nucleus</location>
    </subcellularLocation>
</comment>
<dbReference type="PANTHER" id="PTHR10649:SF12">
    <property type="entry name" value="SPINELESS, ISOFORM C"/>
    <property type="match status" value="1"/>
</dbReference>
<sequence>MYASKRRQRNFKRVREPQRQQGASNPSKRHRERLNGELETVACLLPYDPSTISRLDKLSVLRLAVAYLQVKAHFSACVHSTCGFQASTSVPLLFTHAYQFLPSPNPFSAHIPTLVDSGTGIPLIDSEERFFEAISMKALGGFVLVLNGEGDVFYVSENVENFLGFHQSDLLHQSLFELIHSEDRDDIRQQLDPAFGVPAGCSSVQDLLASDNLHYLERNVNARFRCLLDNTCGFLRMDVRGKLLSLHGIPQSFPVAGRTPPIATIGLVAICTPFVPPSNADLPSEDLILKSKHQLDNTLVSMDPKMHHILELCDADLPVSFYELIHPDDATCMAEAHKEVSKSGSSGLLIYRLISAKSRRIYFVQSSCRMFYKNGKADSIGLTHRVLNEVEGSMLLEKRSSLKAKLLSFDDSLLQSPRNLQSAAALPSIGTMSTNRDSIDDEETNQSDPQTIPTCPSKSPTIAPSVIQTGRKRKAKATAITALSNGEILGCVDGDRSEGRGISGNETNIWASPLQSTLHLTAPQCDDRLNGLQLTPQCTQLPSELLAWQPATTNEWNPVDLCNSGIYPTNFSMTYPPIFPSFPEVLPGFDYHWPAANDNLSIQSSMCHLDESTVKHSVIHYPIGEKKLPLNQPNHLLEPHSVIVTPRTDHQTFPSNNRLCGELQFGQSTDSLPSMHHSMHPLPSTNPNHFASFISEATNTLLGPLPI</sequence>
<dbReference type="Gene3D" id="4.10.280.10">
    <property type="entry name" value="Helix-loop-helix DNA-binding domain"/>
    <property type="match status" value="1"/>
</dbReference>
<dbReference type="GO" id="GO:0006805">
    <property type="term" value="P:xenobiotic metabolic process"/>
    <property type="evidence" value="ECO:0007669"/>
    <property type="project" value="InterPro"/>
</dbReference>
<organism evidence="9 10">
    <name type="scientific">Mesorhabditis belari</name>
    <dbReference type="NCBI Taxonomy" id="2138241"/>
    <lineage>
        <taxon>Eukaryota</taxon>
        <taxon>Metazoa</taxon>
        <taxon>Ecdysozoa</taxon>
        <taxon>Nematoda</taxon>
        <taxon>Chromadorea</taxon>
        <taxon>Rhabditida</taxon>
        <taxon>Rhabditina</taxon>
        <taxon>Rhabditomorpha</taxon>
        <taxon>Rhabditoidea</taxon>
        <taxon>Rhabditidae</taxon>
        <taxon>Mesorhabditinae</taxon>
        <taxon>Mesorhabditis</taxon>
    </lineage>
</organism>
<evidence type="ECO:0000256" key="1">
    <source>
        <dbReference type="ARBA" id="ARBA00004123"/>
    </source>
</evidence>
<proteinExistence type="predicted"/>
<dbReference type="GO" id="GO:0046983">
    <property type="term" value="F:protein dimerization activity"/>
    <property type="evidence" value="ECO:0007669"/>
    <property type="project" value="InterPro"/>
</dbReference>
<keyword evidence="2" id="KW-0805">Transcription regulation</keyword>
<feature type="compositionally biased region" description="Basic residues" evidence="6">
    <location>
        <begin position="1"/>
        <end position="12"/>
    </location>
</feature>
<keyword evidence="5" id="KW-0539">Nucleus</keyword>
<feature type="region of interest" description="Disordered" evidence="6">
    <location>
        <begin position="424"/>
        <end position="463"/>
    </location>
</feature>
<evidence type="ECO:0000313" key="9">
    <source>
        <dbReference type="Proteomes" id="UP000887575"/>
    </source>
</evidence>
<feature type="domain" description="BHLH" evidence="8">
    <location>
        <begin position="18"/>
        <end position="71"/>
    </location>
</feature>
<evidence type="ECO:0000256" key="2">
    <source>
        <dbReference type="ARBA" id="ARBA00023015"/>
    </source>
</evidence>
<evidence type="ECO:0000259" key="7">
    <source>
        <dbReference type="PROSITE" id="PS50112"/>
    </source>
</evidence>
<dbReference type="InterPro" id="IPR000014">
    <property type="entry name" value="PAS"/>
</dbReference>
<dbReference type="GO" id="GO:0004879">
    <property type="term" value="F:nuclear receptor activity"/>
    <property type="evidence" value="ECO:0007669"/>
    <property type="project" value="TreeGrafter"/>
</dbReference>
<dbReference type="WBParaSite" id="MBELARI_LOCUS17354">
    <property type="protein sequence ID" value="MBELARI_LOCUS17354"/>
    <property type="gene ID" value="MBELARI_LOCUS17354"/>
</dbReference>
<dbReference type="Pfam" id="PF00989">
    <property type="entry name" value="PAS"/>
    <property type="match status" value="1"/>
</dbReference>
<keyword evidence="4" id="KW-0804">Transcription</keyword>
<dbReference type="InterPro" id="IPR039091">
    <property type="entry name" value="AHR/AHRR"/>
</dbReference>
<feature type="domain" description="PAS" evidence="7">
    <location>
        <begin position="126"/>
        <end position="192"/>
    </location>
</feature>
<evidence type="ECO:0000313" key="10">
    <source>
        <dbReference type="WBParaSite" id="MBELARI_LOCUS17354"/>
    </source>
</evidence>
<dbReference type="GO" id="GO:0000976">
    <property type="term" value="F:transcription cis-regulatory region binding"/>
    <property type="evidence" value="ECO:0007669"/>
    <property type="project" value="TreeGrafter"/>
</dbReference>
<dbReference type="Gene3D" id="3.30.450.20">
    <property type="entry name" value="PAS domain"/>
    <property type="match status" value="2"/>
</dbReference>
<evidence type="ECO:0000256" key="4">
    <source>
        <dbReference type="ARBA" id="ARBA00023163"/>
    </source>
</evidence>
<dbReference type="InterPro" id="IPR035965">
    <property type="entry name" value="PAS-like_dom_sf"/>
</dbReference>
<name>A0AAF3ET79_9BILA</name>
<feature type="region of interest" description="Disordered" evidence="6">
    <location>
        <begin position="1"/>
        <end position="32"/>
    </location>
</feature>
<dbReference type="GO" id="GO:0005634">
    <property type="term" value="C:nucleus"/>
    <property type="evidence" value="ECO:0007669"/>
    <property type="project" value="UniProtKB-SubCell"/>
</dbReference>
<dbReference type="PROSITE" id="PS50888">
    <property type="entry name" value="BHLH"/>
    <property type="match status" value="1"/>
</dbReference>
<dbReference type="PANTHER" id="PTHR10649">
    <property type="entry name" value="ARYL HYDROCARBON RECEPTOR"/>
    <property type="match status" value="1"/>
</dbReference>
<dbReference type="PROSITE" id="PS50112">
    <property type="entry name" value="PAS"/>
    <property type="match status" value="1"/>
</dbReference>
<evidence type="ECO:0000256" key="5">
    <source>
        <dbReference type="ARBA" id="ARBA00023242"/>
    </source>
</evidence>
<evidence type="ECO:0000256" key="3">
    <source>
        <dbReference type="ARBA" id="ARBA00023125"/>
    </source>
</evidence>
<dbReference type="Pfam" id="PF14598">
    <property type="entry name" value="PAS_11"/>
    <property type="match status" value="1"/>
</dbReference>
<dbReference type="InterPro" id="IPR011598">
    <property type="entry name" value="bHLH_dom"/>
</dbReference>
<dbReference type="CDD" id="cd00130">
    <property type="entry name" value="PAS"/>
    <property type="match status" value="1"/>
</dbReference>
<dbReference type="GO" id="GO:0034751">
    <property type="term" value="C:aryl hydrocarbon receptor complex"/>
    <property type="evidence" value="ECO:0007669"/>
    <property type="project" value="TreeGrafter"/>
</dbReference>
<reference evidence="10" key="1">
    <citation type="submission" date="2024-02" db="UniProtKB">
        <authorList>
            <consortium name="WormBaseParasite"/>
        </authorList>
    </citation>
    <scope>IDENTIFICATION</scope>
</reference>
<evidence type="ECO:0000256" key="6">
    <source>
        <dbReference type="SAM" id="MobiDB-lite"/>
    </source>
</evidence>
<dbReference type="InterPro" id="IPR013767">
    <property type="entry name" value="PAS_fold"/>
</dbReference>